<dbReference type="PROSITE" id="PS51257">
    <property type="entry name" value="PROKAR_LIPOPROTEIN"/>
    <property type="match status" value="1"/>
</dbReference>
<organism evidence="2 3">
    <name type="scientific">Porphyromonas catoniae F0037</name>
    <dbReference type="NCBI Taxonomy" id="1127696"/>
    <lineage>
        <taxon>Bacteria</taxon>
        <taxon>Pseudomonadati</taxon>
        <taxon>Bacteroidota</taxon>
        <taxon>Bacteroidia</taxon>
        <taxon>Bacteroidales</taxon>
        <taxon>Porphyromonadaceae</taxon>
        <taxon>Porphyromonas</taxon>
    </lineage>
</organism>
<dbReference type="STRING" id="1127696.HMPREF9134_01570"/>
<dbReference type="AlphaFoldDB" id="L1N9Q4"/>
<dbReference type="PANTHER" id="PTHR30535:SF34">
    <property type="entry name" value="MOLYBDATE-BINDING PROTEIN MOLA"/>
    <property type="match status" value="1"/>
</dbReference>
<protein>
    <recommendedName>
        <fullName evidence="1">Fe/B12 periplasmic-binding domain-containing protein</fullName>
    </recommendedName>
</protein>
<dbReference type="SUPFAM" id="SSF53807">
    <property type="entry name" value="Helical backbone' metal receptor"/>
    <property type="match status" value="1"/>
</dbReference>
<feature type="domain" description="Fe/B12 periplasmic-binding" evidence="1">
    <location>
        <begin position="99"/>
        <end position="370"/>
    </location>
</feature>
<dbReference type="PATRIC" id="fig|1127696.3.peg.1416"/>
<dbReference type="eggNOG" id="COG0614">
    <property type="taxonomic scope" value="Bacteria"/>
</dbReference>
<dbReference type="Pfam" id="PF01497">
    <property type="entry name" value="Peripla_BP_2"/>
    <property type="match status" value="1"/>
</dbReference>
<dbReference type="Proteomes" id="UP000010408">
    <property type="component" value="Unassembled WGS sequence"/>
</dbReference>
<dbReference type="HOGENOM" id="CLU_025776_1_0_10"/>
<proteinExistence type="predicted"/>
<evidence type="ECO:0000313" key="3">
    <source>
        <dbReference type="Proteomes" id="UP000010408"/>
    </source>
</evidence>
<dbReference type="PANTHER" id="PTHR30535">
    <property type="entry name" value="VITAMIN B12-BINDING PROTEIN"/>
    <property type="match status" value="1"/>
</dbReference>
<evidence type="ECO:0000259" key="1">
    <source>
        <dbReference type="PROSITE" id="PS50983"/>
    </source>
</evidence>
<accession>L1N9Q4</accession>
<name>L1N9Q4_9PORP</name>
<dbReference type="Gene3D" id="3.40.50.1980">
    <property type="entry name" value="Nitrogenase molybdenum iron protein domain"/>
    <property type="match status" value="2"/>
</dbReference>
<dbReference type="RefSeq" id="WP_005467687.1">
    <property type="nucleotide sequence ID" value="NZ_KB291032.1"/>
</dbReference>
<gene>
    <name evidence="2" type="ORF">HMPREF9134_01570</name>
</gene>
<dbReference type="GO" id="GO:0071281">
    <property type="term" value="P:cellular response to iron ion"/>
    <property type="evidence" value="ECO:0007669"/>
    <property type="project" value="TreeGrafter"/>
</dbReference>
<sequence length="383" mass="42642">MKKILLSLFAVALISSCTNKGKGQSGLQDSLAVDSLDFAYPVTLTHAKGMQVVNHEGYKELFILGPVTGDTIGRYILYPRGKRPSLETTAQLIPIPARTLGCLSTTDVGVLPILGLRDVLVACSEPSNINDSLLHLKVEQGLIANIGQGMGRNTEQILATHPDVLLQSFSESTDKDQELIAAGISTITINNWQEESLLARAEWLKVIGLLFGRNAQADSVFRSIEARYQEACNLVASVQDTLPILYGIDYQGVWYIPSEGSYVASMLRDAKLRYEFAPRGGTSEAVSFEYVFSHHRNAGTWICVTPQRLKTLREFLSLNERYQHFEAAKAGNVWVDRKRNNYGSSDFWEGAPYHPDLILKDLIKATRPQLLPEYEPTYFVKLK</sequence>
<evidence type="ECO:0000313" key="2">
    <source>
        <dbReference type="EMBL" id="EKY00239.1"/>
    </source>
</evidence>
<comment type="caution">
    <text evidence="2">The sequence shown here is derived from an EMBL/GenBank/DDBJ whole genome shotgun (WGS) entry which is preliminary data.</text>
</comment>
<dbReference type="EMBL" id="AMEQ01000040">
    <property type="protein sequence ID" value="EKY00239.1"/>
    <property type="molecule type" value="Genomic_DNA"/>
</dbReference>
<dbReference type="InterPro" id="IPR050902">
    <property type="entry name" value="ABC_Transporter_SBP"/>
</dbReference>
<dbReference type="InterPro" id="IPR002491">
    <property type="entry name" value="ABC_transptr_periplasmic_BD"/>
</dbReference>
<dbReference type="PROSITE" id="PS50983">
    <property type="entry name" value="FE_B12_PBP"/>
    <property type="match status" value="1"/>
</dbReference>
<reference evidence="2 3" key="1">
    <citation type="submission" date="2012-05" db="EMBL/GenBank/DDBJ databases">
        <authorList>
            <person name="Weinstock G."/>
            <person name="Sodergren E."/>
            <person name="Lobos E.A."/>
            <person name="Fulton L."/>
            <person name="Fulton R."/>
            <person name="Courtney L."/>
            <person name="Fronick C."/>
            <person name="O'Laughlin M."/>
            <person name="Godfrey J."/>
            <person name="Wilson R.M."/>
            <person name="Miner T."/>
            <person name="Farmer C."/>
            <person name="Delehaunty K."/>
            <person name="Cordes M."/>
            <person name="Minx P."/>
            <person name="Tomlinson C."/>
            <person name="Chen J."/>
            <person name="Wollam A."/>
            <person name="Pepin K.H."/>
            <person name="Bhonagiri V."/>
            <person name="Zhang X."/>
            <person name="Suruliraj S."/>
            <person name="Warren W."/>
            <person name="Mitreva M."/>
            <person name="Mardis E.R."/>
            <person name="Wilson R.K."/>
        </authorList>
    </citation>
    <scope>NUCLEOTIDE SEQUENCE [LARGE SCALE GENOMIC DNA]</scope>
    <source>
        <strain evidence="2 3">F0037</strain>
    </source>
</reference>